<dbReference type="InterPro" id="IPR033747">
    <property type="entry name" value="PurE_ClassI"/>
</dbReference>
<organism evidence="5">
    <name type="scientific">marine sediment metagenome</name>
    <dbReference type="NCBI Taxonomy" id="412755"/>
    <lineage>
        <taxon>unclassified sequences</taxon>
        <taxon>metagenomes</taxon>
        <taxon>ecological metagenomes</taxon>
    </lineage>
</organism>
<dbReference type="AlphaFoldDB" id="X0VRU1"/>
<evidence type="ECO:0000256" key="3">
    <source>
        <dbReference type="ARBA" id="ARBA00025704"/>
    </source>
</evidence>
<evidence type="ECO:0000256" key="2">
    <source>
        <dbReference type="ARBA" id="ARBA00023235"/>
    </source>
</evidence>
<dbReference type="GO" id="GO:0016853">
    <property type="term" value="F:isomerase activity"/>
    <property type="evidence" value="ECO:0007669"/>
    <property type="project" value="UniProtKB-KW"/>
</dbReference>
<keyword evidence="1" id="KW-0658">Purine biosynthesis</keyword>
<gene>
    <name evidence="5" type="ORF">S01H1_57826</name>
</gene>
<dbReference type="SMART" id="SM01001">
    <property type="entry name" value="AIRC"/>
    <property type="match status" value="1"/>
</dbReference>
<reference evidence="5" key="1">
    <citation type="journal article" date="2014" name="Front. Microbiol.">
        <title>High frequency of phylogenetically diverse reductive dehalogenase-homologous genes in deep subseafloor sedimentary metagenomes.</title>
        <authorList>
            <person name="Kawai M."/>
            <person name="Futagami T."/>
            <person name="Toyoda A."/>
            <person name="Takaki Y."/>
            <person name="Nishi S."/>
            <person name="Hori S."/>
            <person name="Arai W."/>
            <person name="Tsubouchi T."/>
            <person name="Morono Y."/>
            <person name="Uchiyama I."/>
            <person name="Ito T."/>
            <person name="Fujiyama A."/>
            <person name="Inagaki F."/>
            <person name="Takami H."/>
        </authorList>
    </citation>
    <scope>NUCLEOTIDE SEQUENCE</scope>
    <source>
        <strain evidence="5">Expedition CK06-06</strain>
    </source>
</reference>
<evidence type="ECO:0000259" key="4">
    <source>
        <dbReference type="SMART" id="SM01001"/>
    </source>
</evidence>
<accession>X0VRU1</accession>
<protein>
    <recommendedName>
        <fullName evidence="4">PurE domain-containing protein</fullName>
    </recommendedName>
</protein>
<comment type="pathway">
    <text evidence="3">Purine metabolism.</text>
</comment>
<dbReference type="EMBL" id="BARS01037737">
    <property type="protein sequence ID" value="GAG15178.1"/>
    <property type="molecule type" value="Genomic_DNA"/>
</dbReference>
<dbReference type="InterPro" id="IPR024694">
    <property type="entry name" value="PurE_prokaryotes"/>
</dbReference>
<dbReference type="PANTHER" id="PTHR23046:SF2">
    <property type="entry name" value="PHOSPHORIBOSYLAMINOIMIDAZOLE CARBOXYLASE"/>
    <property type="match status" value="1"/>
</dbReference>
<evidence type="ECO:0000256" key="1">
    <source>
        <dbReference type="ARBA" id="ARBA00022755"/>
    </source>
</evidence>
<proteinExistence type="inferred from homology"/>
<dbReference type="HAMAP" id="MF_01929">
    <property type="entry name" value="PurE_classI"/>
    <property type="match status" value="1"/>
</dbReference>
<dbReference type="NCBIfam" id="TIGR01162">
    <property type="entry name" value="purE"/>
    <property type="match status" value="1"/>
</dbReference>
<dbReference type="GO" id="GO:0006189">
    <property type="term" value="P:'de novo' IMP biosynthetic process"/>
    <property type="evidence" value="ECO:0007669"/>
    <property type="project" value="InterPro"/>
</dbReference>
<dbReference type="Gene3D" id="3.40.50.1970">
    <property type="match status" value="1"/>
</dbReference>
<feature type="domain" description="PurE" evidence="4">
    <location>
        <begin position="8"/>
        <end position="159"/>
    </location>
</feature>
<dbReference type="InterPro" id="IPR000031">
    <property type="entry name" value="PurE_dom"/>
</dbReference>
<dbReference type="PIRSF" id="PIRSF001338">
    <property type="entry name" value="AIR_carboxylase"/>
    <property type="match status" value="1"/>
</dbReference>
<dbReference type="SUPFAM" id="SSF52255">
    <property type="entry name" value="N5-CAIR mutase (phosphoribosylaminoimidazole carboxylase, PurE)"/>
    <property type="match status" value="1"/>
</dbReference>
<name>X0VRU1_9ZZZZ</name>
<keyword evidence="2" id="KW-0413">Isomerase</keyword>
<comment type="caution">
    <text evidence="5">The sequence shown here is derived from an EMBL/GenBank/DDBJ whole genome shotgun (WGS) entry which is preliminary data.</text>
</comment>
<dbReference type="PANTHER" id="PTHR23046">
    <property type="entry name" value="PHOSPHORIBOSYLAMINOIMIDAZOLE CARBOXYLASE CATALYTIC SUBUNIT"/>
    <property type="match status" value="1"/>
</dbReference>
<sequence length="166" mass="17208">MADLAKTPLVGILMGSKNDWETMKAAAAMLNEFGVPNESRAISAHRSPDLVADYAKTAESRGVEVIIAAAGMAAALPGVVAAMTPLPVLGVPMEGKLLGGLDAVLSMVQMPGGVPVGTLAVGSAGAKNAALLAIRILANSRPELRERLRQYHAKMAEQIAKEAELR</sequence>
<dbReference type="Pfam" id="PF00731">
    <property type="entry name" value="AIRC"/>
    <property type="match status" value="1"/>
</dbReference>
<evidence type="ECO:0000313" key="5">
    <source>
        <dbReference type="EMBL" id="GAG15178.1"/>
    </source>
</evidence>